<dbReference type="PANTHER" id="PTHR47706:SF9">
    <property type="entry name" value="NMRA-LIKE DOMAIN-CONTAINING PROTEIN-RELATED"/>
    <property type="match status" value="1"/>
</dbReference>
<evidence type="ECO:0000313" key="4">
    <source>
        <dbReference type="EMBL" id="KAJ2905881.1"/>
    </source>
</evidence>
<dbReference type="PANTHER" id="PTHR47706">
    <property type="entry name" value="NMRA-LIKE FAMILY PROTEIN"/>
    <property type="match status" value="1"/>
</dbReference>
<protein>
    <recommendedName>
        <fullName evidence="3">NmrA-like domain-containing protein</fullName>
    </recommendedName>
</protein>
<dbReference type="SUPFAM" id="SSF51735">
    <property type="entry name" value="NAD(P)-binding Rossmann-fold domains"/>
    <property type="match status" value="1"/>
</dbReference>
<proteinExistence type="predicted"/>
<dbReference type="EMBL" id="JAKWBI020000022">
    <property type="protein sequence ID" value="KAJ2905881.1"/>
    <property type="molecule type" value="Genomic_DNA"/>
</dbReference>
<dbReference type="InterPro" id="IPR036291">
    <property type="entry name" value="NAD(P)-bd_dom_sf"/>
</dbReference>
<organism evidence="4 5">
    <name type="scientific">Zalerion maritima</name>
    <dbReference type="NCBI Taxonomy" id="339359"/>
    <lineage>
        <taxon>Eukaryota</taxon>
        <taxon>Fungi</taxon>
        <taxon>Dikarya</taxon>
        <taxon>Ascomycota</taxon>
        <taxon>Pezizomycotina</taxon>
        <taxon>Sordariomycetes</taxon>
        <taxon>Lulworthiomycetidae</taxon>
        <taxon>Lulworthiales</taxon>
        <taxon>Lulworthiaceae</taxon>
        <taxon>Zalerion</taxon>
    </lineage>
</organism>
<dbReference type="Proteomes" id="UP001201980">
    <property type="component" value="Unassembled WGS sequence"/>
</dbReference>
<dbReference type="Pfam" id="PF05368">
    <property type="entry name" value="NmrA"/>
    <property type="match status" value="1"/>
</dbReference>
<keyword evidence="5" id="KW-1185">Reference proteome</keyword>
<name>A0AAD5WWI6_9PEZI</name>
<dbReference type="Gene3D" id="3.90.25.10">
    <property type="entry name" value="UDP-galactose 4-epimerase, domain 1"/>
    <property type="match status" value="1"/>
</dbReference>
<gene>
    <name evidence="4" type="ORF">MKZ38_003889</name>
</gene>
<dbReference type="InterPro" id="IPR051609">
    <property type="entry name" value="NmrA/Isoflavone_reductase-like"/>
</dbReference>
<dbReference type="InterPro" id="IPR045312">
    <property type="entry name" value="PCBER-like"/>
</dbReference>
<evidence type="ECO:0000256" key="1">
    <source>
        <dbReference type="ARBA" id="ARBA00022857"/>
    </source>
</evidence>
<dbReference type="InterPro" id="IPR008030">
    <property type="entry name" value="NmrA-like"/>
</dbReference>
<accession>A0AAD5WWI6</accession>
<reference evidence="4" key="1">
    <citation type="submission" date="2022-07" db="EMBL/GenBank/DDBJ databases">
        <title>Draft genome sequence of Zalerion maritima ATCC 34329, a (micro)plastics degrading marine fungus.</title>
        <authorList>
            <person name="Paco A."/>
            <person name="Goncalves M.F.M."/>
            <person name="Rocha-Santos T.A.P."/>
            <person name="Alves A."/>
        </authorList>
    </citation>
    <scope>NUCLEOTIDE SEQUENCE</scope>
    <source>
        <strain evidence="4">ATCC 34329</strain>
    </source>
</reference>
<evidence type="ECO:0000313" key="5">
    <source>
        <dbReference type="Proteomes" id="UP001201980"/>
    </source>
</evidence>
<sequence>MLPYETIHICNPDAMECQEYKEAGGETSRHLEGEMVSSRQSIPSITTKQSGSSNMTSFKNIAVVGGAGNLGPAIVKALLDADFNVTALSREGSTSTFPSGVTVKKVNYDSSDSVTAALEGQDALVSVIASPAIKNQIALVDAAIAAGVKRIIPSEFGINTRVANGAIAKILSAKVQTVDYLMEKAKSVPGFTWTGLANSLFFDWGLTRGTVGFNAATKTATIYDSGNEPVSGTNLAYIGKGVAGILKHPEETANKYLCIASFTTTQNEILASIEKETGEKWKVEHVKTADLQKSGEEKLAQGHPMAFPDLVRAWSFADGCGHAFKPGENAAGMLGLEKESLEETLRVWMKEKGLIA</sequence>
<dbReference type="Gene3D" id="3.40.50.720">
    <property type="entry name" value="NAD(P)-binding Rossmann-like Domain"/>
    <property type="match status" value="1"/>
</dbReference>
<dbReference type="AlphaFoldDB" id="A0AAD5WWI6"/>
<evidence type="ECO:0000256" key="2">
    <source>
        <dbReference type="ARBA" id="ARBA00023002"/>
    </source>
</evidence>
<comment type="caution">
    <text evidence="4">The sequence shown here is derived from an EMBL/GenBank/DDBJ whole genome shotgun (WGS) entry which is preliminary data.</text>
</comment>
<keyword evidence="1" id="KW-0521">NADP</keyword>
<keyword evidence="2" id="KW-0560">Oxidoreductase</keyword>
<dbReference type="CDD" id="cd05259">
    <property type="entry name" value="PCBER_SDR_a"/>
    <property type="match status" value="1"/>
</dbReference>
<feature type="domain" description="NmrA-like" evidence="3">
    <location>
        <begin position="59"/>
        <end position="293"/>
    </location>
</feature>
<dbReference type="GO" id="GO:0016491">
    <property type="term" value="F:oxidoreductase activity"/>
    <property type="evidence" value="ECO:0007669"/>
    <property type="project" value="UniProtKB-KW"/>
</dbReference>
<evidence type="ECO:0000259" key="3">
    <source>
        <dbReference type="Pfam" id="PF05368"/>
    </source>
</evidence>